<dbReference type="SUPFAM" id="SSF51206">
    <property type="entry name" value="cAMP-binding domain-like"/>
    <property type="match status" value="2"/>
</dbReference>
<dbReference type="PROSITE" id="PS50042">
    <property type="entry name" value="CNMP_BINDING_3"/>
    <property type="match status" value="2"/>
</dbReference>
<name>A0AAU9ICZ9_9CILI</name>
<dbReference type="CDD" id="cd00038">
    <property type="entry name" value="CAP_ED"/>
    <property type="match status" value="1"/>
</dbReference>
<keyword evidence="3" id="KW-1185">Reference proteome</keyword>
<sequence>MEKSIKKIPQNVLQILSAKDRNDDQIEKLLDYFETLEDFHNYMKNIPKSCLKQLGKHSKLEIFQPNSIVFTKGSPSDKLYVILIGHLNIFDTLDDGTYKFIASLSRGKMIGEKSLMRSQPRNISAMARDNLILLSIDGEVFKSEMNYNTSIELEEKIKFFDFYIPELKKYSIGIKEKIARVFDVLRLNKKEILIEEGNFGDSLFYISDGECMLSRGVPPSKTNIMSLGIGCSIADECVLLGRKTEFTVCVNSESALVYKAKRADFLPLLPEDVMLNLVQTSKVKYFGRKNILKHSKQYPKLQFSIEKKKFPLASLAAQTSISKIINRNSRRTLDINRSALTFKHKSKLDQLRDFSIDSFHRPSLPNNLSGSISDRWRINPFHNNNKSNMA</sequence>
<dbReference type="EMBL" id="CAJZBQ010000010">
    <property type="protein sequence ID" value="CAG9313263.1"/>
    <property type="molecule type" value="Genomic_DNA"/>
</dbReference>
<protein>
    <recommendedName>
        <fullName evidence="1">Cyclic nucleotide-binding domain-containing protein</fullName>
    </recommendedName>
</protein>
<dbReference type="PANTHER" id="PTHR23011:SF28">
    <property type="entry name" value="CYCLIC NUCLEOTIDE-BINDING DOMAIN CONTAINING PROTEIN"/>
    <property type="match status" value="1"/>
</dbReference>
<organism evidence="2 3">
    <name type="scientific">Blepharisma stoltei</name>
    <dbReference type="NCBI Taxonomy" id="1481888"/>
    <lineage>
        <taxon>Eukaryota</taxon>
        <taxon>Sar</taxon>
        <taxon>Alveolata</taxon>
        <taxon>Ciliophora</taxon>
        <taxon>Postciliodesmatophora</taxon>
        <taxon>Heterotrichea</taxon>
        <taxon>Heterotrichida</taxon>
        <taxon>Blepharismidae</taxon>
        <taxon>Blepharisma</taxon>
    </lineage>
</organism>
<dbReference type="AlphaFoldDB" id="A0AAU9ICZ9"/>
<reference evidence="2" key="1">
    <citation type="submission" date="2021-09" db="EMBL/GenBank/DDBJ databases">
        <authorList>
            <consortium name="AG Swart"/>
            <person name="Singh M."/>
            <person name="Singh A."/>
            <person name="Seah K."/>
            <person name="Emmerich C."/>
        </authorList>
    </citation>
    <scope>NUCLEOTIDE SEQUENCE</scope>
    <source>
        <strain evidence="2">ATCC30299</strain>
    </source>
</reference>
<dbReference type="InterPro" id="IPR018488">
    <property type="entry name" value="cNMP-bd_CS"/>
</dbReference>
<dbReference type="PANTHER" id="PTHR23011">
    <property type="entry name" value="CYCLIC NUCLEOTIDE-BINDING DOMAIN CONTAINING PROTEIN"/>
    <property type="match status" value="1"/>
</dbReference>
<dbReference type="Proteomes" id="UP001162131">
    <property type="component" value="Unassembled WGS sequence"/>
</dbReference>
<accession>A0AAU9ICZ9</accession>
<evidence type="ECO:0000313" key="2">
    <source>
        <dbReference type="EMBL" id="CAG9313263.1"/>
    </source>
</evidence>
<dbReference type="PROSITE" id="PS00888">
    <property type="entry name" value="CNMP_BINDING_1"/>
    <property type="match status" value="1"/>
</dbReference>
<evidence type="ECO:0000313" key="3">
    <source>
        <dbReference type="Proteomes" id="UP001162131"/>
    </source>
</evidence>
<proteinExistence type="predicted"/>
<comment type="caution">
    <text evidence="2">The sequence shown here is derived from an EMBL/GenBank/DDBJ whole genome shotgun (WGS) entry which is preliminary data.</text>
</comment>
<dbReference type="InterPro" id="IPR018490">
    <property type="entry name" value="cNMP-bd_dom_sf"/>
</dbReference>
<dbReference type="InterPro" id="IPR000595">
    <property type="entry name" value="cNMP-bd_dom"/>
</dbReference>
<gene>
    <name evidence="2" type="ORF">BSTOLATCC_MIC8536</name>
</gene>
<dbReference type="Pfam" id="PF00027">
    <property type="entry name" value="cNMP_binding"/>
    <property type="match status" value="1"/>
</dbReference>
<feature type="domain" description="Cyclic nucleotide-binding" evidence="1">
    <location>
        <begin position="42"/>
        <end position="145"/>
    </location>
</feature>
<evidence type="ECO:0000259" key="1">
    <source>
        <dbReference type="PROSITE" id="PS50042"/>
    </source>
</evidence>
<feature type="domain" description="Cyclic nucleotide-binding" evidence="1">
    <location>
        <begin position="166"/>
        <end position="269"/>
    </location>
</feature>
<dbReference type="Gene3D" id="2.60.120.10">
    <property type="entry name" value="Jelly Rolls"/>
    <property type="match status" value="2"/>
</dbReference>
<dbReference type="InterPro" id="IPR014710">
    <property type="entry name" value="RmlC-like_jellyroll"/>
</dbReference>
<dbReference type="SMART" id="SM00100">
    <property type="entry name" value="cNMP"/>
    <property type="match status" value="2"/>
</dbReference>